<reference evidence="2" key="1">
    <citation type="submission" date="2020-06" db="EMBL/GenBank/DDBJ databases">
        <authorList>
            <person name="Li T."/>
            <person name="Hu X."/>
            <person name="Zhang T."/>
            <person name="Song X."/>
            <person name="Zhang H."/>
            <person name="Dai N."/>
            <person name="Sheng W."/>
            <person name="Hou X."/>
            <person name="Wei L."/>
        </authorList>
    </citation>
    <scope>NUCLEOTIDE SEQUENCE</scope>
    <source>
        <strain evidence="2">G02</strain>
        <tissue evidence="2">Leaf</tissue>
    </source>
</reference>
<dbReference type="EMBL" id="JACGWJ010000028">
    <property type="protein sequence ID" value="KAL0307304.1"/>
    <property type="molecule type" value="Genomic_DNA"/>
</dbReference>
<comment type="caution">
    <text evidence="2">The sequence shown here is derived from an EMBL/GenBank/DDBJ whole genome shotgun (WGS) entry which is preliminary data.</text>
</comment>
<reference evidence="2" key="2">
    <citation type="journal article" date="2024" name="Plant">
        <title>Genomic evolution and insights into agronomic trait innovations of Sesamum species.</title>
        <authorList>
            <person name="Miao H."/>
            <person name="Wang L."/>
            <person name="Qu L."/>
            <person name="Liu H."/>
            <person name="Sun Y."/>
            <person name="Le M."/>
            <person name="Wang Q."/>
            <person name="Wei S."/>
            <person name="Zheng Y."/>
            <person name="Lin W."/>
            <person name="Duan Y."/>
            <person name="Cao H."/>
            <person name="Xiong S."/>
            <person name="Wang X."/>
            <person name="Wei L."/>
            <person name="Li C."/>
            <person name="Ma Q."/>
            <person name="Ju M."/>
            <person name="Zhao R."/>
            <person name="Li G."/>
            <person name="Mu C."/>
            <person name="Tian Q."/>
            <person name="Mei H."/>
            <person name="Zhang T."/>
            <person name="Gao T."/>
            <person name="Zhang H."/>
        </authorList>
    </citation>
    <scope>NUCLEOTIDE SEQUENCE</scope>
    <source>
        <strain evidence="2">G02</strain>
    </source>
</reference>
<dbReference type="AlphaFoldDB" id="A0AAW2KKD3"/>
<organism evidence="2">
    <name type="scientific">Sesamum radiatum</name>
    <name type="common">Black benniseed</name>
    <dbReference type="NCBI Taxonomy" id="300843"/>
    <lineage>
        <taxon>Eukaryota</taxon>
        <taxon>Viridiplantae</taxon>
        <taxon>Streptophyta</taxon>
        <taxon>Embryophyta</taxon>
        <taxon>Tracheophyta</taxon>
        <taxon>Spermatophyta</taxon>
        <taxon>Magnoliopsida</taxon>
        <taxon>eudicotyledons</taxon>
        <taxon>Gunneridae</taxon>
        <taxon>Pentapetalae</taxon>
        <taxon>asterids</taxon>
        <taxon>lamiids</taxon>
        <taxon>Lamiales</taxon>
        <taxon>Pedaliaceae</taxon>
        <taxon>Sesamum</taxon>
    </lineage>
</organism>
<evidence type="ECO:0000256" key="1">
    <source>
        <dbReference type="SAM" id="MobiDB-lite"/>
    </source>
</evidence>
<feature type="region of interest" description="Disordered" evidence="1">
    <location>
        <begin position="34"/>
        <end position="54"/>
    </location>
</feature>
<gene>
    <name evidence="2" type="ORF">Sradi_6147700</name>
</gene>
<name>A0AAW2KKD3_SESRA</name>
<accession>A0AAW2KKD3</accession>
<proteinExistence type="predicted"/>
<sequence length="78" mass="8803">MSKRSGPDPTSYTGSWRWSLCQAARRLLDEFLKEEEKDEEEEGSSHGEGVPSIETDRARMGARKLILLAWSGFLVAFV</sequence>
<protein>
    <submittedName>
        <fullName evidence="2">Uncharacterized protein</fullName>
    </submittedName>
</protein>
<evidence type="ECO:0000313" key="2">
    <source>
        <dbReference type="EMBL" id="KAL0307304.1"/>
    </source>
</evidence>